<feature type="region of interest" description="Disordered" evidence="1">
    <location>
        <begin position="1"/>
        <end position="42"/>
    </location>
</feature>
<evidence type="ECO:0000313" key="2">
    <source>
        <dbReference type="EMBL" id="KAH7368558.1"/>
    </source>
</evidence>
<evidence type="ECO:0000313" key="3">
    <source>
        <dbReference type="Proteomes" id="UP000813385"/>
    </source>
</evidence>
<keyword evidence="3" id="KW-1185">Reference proteome</keyword>
<organism evidence="2 3">
    <name type="scientific">Plectosphaerella cucumerina</name>
    <dbReference type="NCBI Taxonomy" id="40658"/>
    <lineage>
        <taxon>Eukaryota</taxon>
        <taxon>Fungi</taxon>
        <taxon>Dikarya</taxon>
        <taxon>Ascomycota</taxon>
        <taxon>Pezizomycotina</taxon>
        <taxon>Sordariomycetes</taxon>
        <taxon>Hypocreomycetidae</taxon>
        <taxon>Glomerellales</taxon>
        <taxon>Plectosphaerellaceae</taxon>
        <taxon>Plectosphaerella</taxon>
    </lineage>
</organism>
<protein>
    <submittedName>
        <fullName evidence="2">Uncharacterized protein</fullName>
    </submittedName>
</protein>
<dbReference type="Proteomes" id="UP000813385">
    <property type="component" value="Unassembled WGS sequence"/>
</dbReference>
<reference evidence="2" key="1">
    <citation type="journal article" date="2021" name="Nat. Commun.">
        <title>Genetic determinants of endophytism in the Arabidopsis root mycobiome.</title>
        <authorList>
            <person name="Mesny F."/>
            <person name="Miyauchi S."/>
            <person name="Thiergart T."/>
            <person name="Pickel B."/>
            <person name="Atanasova L."/>
            <person name="Karlsson M."/>
            <person name="Huettel B."/>
            <person name="Barry K.W."/>
            <person name="Haridas S."/>
            <person name="Chen C."/>
            <person name="Bauer D."/>
            <person name="Andreopoulos W."/>
            <person name="Pangilinan J."/>
            <person name="LaButti K."/>
            <person name="Riley R."/>
            <person name="Lipzen A."/>
            <person name="Clum A."/>
            <person name="Drula E."/>
            <person name="Henrissat B."/>
            <person name="Kohler A."/>
            <person name="Grigoriev I.V."/>
            <person name="Martin F.M."/>
            <person name="Hacquard S."/>
        </authorList>
    </citation>
    <scope>NUCLEOTIDE SEQUENCE</scope>
    <source>
        <strain evidence="2">MPI-CAGE-AT-0016</strain>
    </source>
</reference>
<dbReference type="EMBL" id="JAGPXD010000002">
    <property type="protein sequence ID" value="KAH7368558.1"/>
    <property type="molecule type" value="Genomic_DNA"/>
</dbReference>
<feature type="compositionally biased region" description="Polar residues" evidence="1">
    <location>
        <begin position="21"/>
        <end position="33"/>
    </location>
</feature>
<accession>A0A8K0TLI2</accession>
<proteinExistence type="predicted"/>
<evidence type="ECO:0000256" key="1">
    <source>
        <dbReference type="SAM" id="MobiDB-lite"/>
    </source>
</evidence>
<comment type="caution">
    <text evidence="2">The sequence shown here is derived from an EMBL/GenBank/DDBJ whole genome shotgun (WGS) entry which is preliminary data.</text>
</comment>
<feature type="compositionally biased region" description="Low complexity" evidence="1">
    <location>
        <begin position="1"/>
        <end position="13"/>
    </location>
</feature>
<sequence>MATGTTMATMLLTSRARHSSRCTTPSRACHSNSRTGRRRRTGDVWRAASPSCVVAGSVERHANAASIASIVAVKPNTNRHGWHGVSGRALLLAGREERGNGNWPIASGVSRRLDLGTHCLPGNNGKRRFEWMDSRITIDFRNLEKVVFPFL</sequence>
<gene>
    <name evidence="2" type="ORF">B0T11DRAFT_277272</name>
</gene>
<name>A0A8K0TLI2_9PEZI</name>
<dbReference type="AlphaFoldDB" id="A0A8K0TLI2"/>